<dbReference type="Gene3D" id="1.10.287.470">
    <property type="entry name" value="Helix hairpin bin"/>
    <property type="match status" value="1"/>
</dbReference>
<keyword evidence="8" id="KW-1185">Reference proteome</keyword>
<organism evidence="7 8">
    <name type="scientific">Wenyingzhuangia fucanilytica</name>
    <dbReference type="NCBI Taxonomy" id="1790137"/>
    <lineage>
        <taxon>Bacteria</taxon>
        <taxon>Pseudomonadati</taxon>
        <taxon>Bacteroidota</taxon>
        <taxon>Flavobacteriia</taxon>
        <taxon>Flavobacteriales</taxon>
        <taxon>Flavobacteriaceae</taxon>
        <taxon>Wenyingzhuangia</taxon>
    </lineage>
</organism>
<sequence>MKISITYIISSLLVLSILTSCKGATESNNHHEEESHEEHHETNTHLTKNQIASIGLKLGDFSKIKVNDYVKATGVLGLPPNAYAFVNAKSAGIVSGHKKFIEGNFINKNEIIAYLEHPDFIAKQQEFLITKAKLDLQKMELKRQQELMEAQAGVAKSLQTAKAELDILKATYMGLSQQLSYLGINTTSLSPDNIQKQIPIRSPMSGYITKINMHNGVFVQPSTSLMEIVADDHLHLELDVFEKDIEKIKVGQKISYTTPAVNSILYQGEISVIGKEFNSTSKTVRVHGHLEGKRPIFLKDLFINAKIWMNDITVNALPENAIINEGNNSFIYAVLNENDEETEFLKINIKTGATNNGYTQVTPIDKIPENAKIVTEGAYYVYAQSKNGELSHEH</sequence>
<dbReference type="InterPro" id="IPR006143">
    <property type="entry name" value="RND_pump_MFP"/>
</dbReference>
<dbReference type="PANTHER" id="PTHR30097:SF4">
    <property type="entry name" value="SLR6042 PROTEIN"/>
    <property type="match status" value="1"/>
</dbReference>
<dbReference type="PANTHER" id="PTHR30097">
    <property type="entry name" value="CATION EFFLUX SYSTEM PROTEIN CUSB"/>
    <property type="match status" value="1"/>
</dbReference>
<evidence type="ECO:0000313" key="7">
    <source>
        <dbReference type="EMBL" id="ANW96769.1"/>
    </source>
</evidence>
<evidence type="ECO:0000256" key="2">
    <source>
        <dbReference type="ARBA" id="ARBA00022448"/>
    </source>
</evidence>
<feature type="domain" description="CusB-like beta-barrel" evidence="6">
    <location>
        <begin position="236"/>
        <end position="291"/>
    </location>
</feature>
<evidence type="ECO:0000256" key="5">
    <source>
        <dbReference type="SAM" id="SignalP"/>
    </source>
</evidence>
<feature type="signal peptide" evidence="5">
    <location>
        <begin position="1"/>
        <end position="23"/>
    </location>
</feature>
<keyword evidence="3" id="KW-0175">Coiled coil</keyword>
<dbReference type="Gene3D" id="2.40.420.20">
    <property type="match status" value="1"/>
</dbReference>
<protein>
    <submittedName>
        <fullName evidence="7">Efflux transporter periplasmic adaptor subunit</fullName>
    </submittedName>
</protein>
<dbReference type="Gene3D" id="2.40.30.170">
    <property type="match status" value="1"/>
</dbReference>
<feature type="coiled-coil region" evidence="3">
    <location>
        <begin position="131"/>
        <end position="178"/>
    </location>
</feature>
<gene>
    <name evidence="7" type="ORF">AXE80_10995</name>
</gene>
<dbReference type="RefSeq" id="WP_068827242.1">
    <property type="nucleotide sequence ID" value="NZ_CP014224.1"/>
</dbReference>
<dbReference type="NCBIfam" id="TIGR01730">
    <property type="entry name" value="RND_mfp"/>
    <property type="match status" value="1"/>
</dbReference>
<dbReference type="GO" id="GO:0060003">
    <property type="term" value="P:copper ion export"/>
    <property type="evidence" value="ECO:0007669"/>
    <property type="project" value="TreeGrafter"/>
</dbReference>
<keyword evidence="5" id="KW-0732">Signal</keyword>
<dbReference type="GO" id="GO:0015679">
    <property type="term" value="P:plasma membrane copper ion transport"/>
    <property type="evidence" value="ECO:0007669"/>
    <property type="project" value="TreeGrafter"/>
</dbReference>
<dbReference type="InterPro" id="IPR051909">
    <property type="entry name" value="MFP_Cation_Efflux"/>
</dbReference>
<dbReference type="GO" id="GO:0016020">
    <property type="term" value="C:membrane"/>
    <property type="evidence" value="ECO:0007669"/>
    <property type="project" value="InterPro"/>
</dbReference>
<dbReference type="KEGG" id="wfu:AXE80_10995"/>
<evidence type="ECO:0000256" key="3">
    <source>
        <dbReference type="SAM" id="Coils"/>
    </source>
</evidence>
<dbReference type="GO" id="GO:0022857">
    <property type="term" value="F:transmembrane transporter activity"/>
    <property type="evidence" value="ECO:0007669"/>
    <property type="project" value="InterPro"/>
</dbReference>
<evidence type="ECO:0000313" key="8">
    <source>
        <dbReference type="Proteomes" id="UP000092967"/>
    </source>
</evidence>
<accession>A0A1B1Y7Q5</accession>
<reference evidence="7 8" key="1">
    <citation type="submission" date="2016-02" db="EMBL/GenBank/DDBJ databases">
        <authorList>
            <person name="Wen L."/>
            <person name="He K."/>
            <person name="Yang H."/>
        </authorList>
    </citation>
    <scope>NUCLEOTIDE SEQUENCE [LARGE SCALE GENOMIC DNA]</scope>
    <source>
        <strain evidence="7 8">CZ1127</strain>
    </source>
</reference>
<dbReference type="EMBL" id="CP014224">
    <property type="protein sequence ID" value="ANW96769.1"/>
    <property type="molecule type" value="Genomic_DNA"/>
</dbReference>
<dbReference type="Proteomes" id="UP000092967">
    <property type="component" value="Chromosome"/>
</dbReference>
<feature type="region of interest" description="Disordered" evidence="4">
    <location>
        <begin position="26"/>
        <end position="45"/>
    </location>
</feature>
<feature type="chain" id="PRO_5008532697" evidence="5">
    <location>
        <begin position="24"/>
        <end position="394"/>
    </location>
</feature>
<dbReference type="GO" id="GO:0030313">
    <property type="term" value="C:cell envelope"/>
    <property type="evidence" value="ECO:0007669"/>
    <property type="project" value="TreeGrafter"/>
</dbReference>
<dbReference type="Pfam" id="PF25954">
    <property type="entry name" value="Beta-barrel_RND_2"/>
    <property type="match status" value="1"/>
</dbReference>
<comment type="similarity">
    <text evidence="1">Belongs to the membrane fusion protein (MFP) (TC 8.A.1) family.</text>
</comment>
<dbReference type="InterPro" id="IPR058792">
    <property type="entry name" value="Beta-barrel_RND_2"/>
</dbReference>
<dbReference type="Gene3D" id="2.40.50.100">
    <property type="match status" value="1"/>
</dbReference>
<evidence type="ECO:0000256" key="4">
    <source>
        <dbReference type="SAM" id="MobiDB-lite"/>
    </source>
</evidence>
<dbReference type="OrthoDB" id="9814657at2"/>
<name>A0A1B1Y7Q5_9FLAO</name>
<keyword evidence="2" id="KW-0813">Transport</keyword>
<evidence type="ECO:0000259" key="6">
    <source>
        <dbReference type="Pfam" id="PF25954"/>
    </source>
</evidence>
<dbReference type="SUPFAM" id="SSF111369">
    <property type="entry name" value="HlyD-like secretion proteins"/>
    <property type="match status" value="1"/>
</dbReference>
<proteinExistence type="inferred from homology"/>
<evidence type="ECO:0000256" key="1">
    <source>
        <dbReference type="ARBA" id="ARBA00009477"/>
    </source>
</evidence>
<feature type="compositionally biased region" description="Basic and acidic residues" evidence="4">
    <location>
        <begin position="28"/>
        <end position="43"/>
    </location>
</feature>
<dbReference type="PROSITE" id="PS51257">
    <property type="entry name" value="PROKAR_LIPOPROTEIN"/>
    <property type="match status" value="1"/>
</dbReference>
<dbReference type="STRING" id="1790137.AXE80_10995"/>
<dbReference type="AlphaFoldDB" id="A0A1B1Y7Q5"/>